<sequence>MAYMMPVTSPTLLESLNERLKESSKQLFVKSENDVEIAWRDFGLESGVNLSKLNIHKVENLTEMIGCRINLSTRSISSYQQDPQCRFIYLFGITSLSALKITQEMFVQILTFHQVMPDYVDFVTAFGLQEKPQDLRFSSFKKQVSLAPSARMQKIAGLARSGQQYQLCYNLKHSTKNTEGGFSIRQAAIYHKFDAVTGKTLWLVTAGRRDLHERYKSLTGNGANPENKSFDSPVACFRSSLAAHSMFCAWAIENWRWHIKLFETNLEEAVCSQQQTSLKAALTVEKTGLTVIGPRGTGEYHQKYQPGDLQTLQRHEEEVYETLAALEANMRIFNSLHKFYSSLKRNKHFPLRQNVAEYLDLFINQVEDFMSDTEHLVQRAYTLLKTTDGRKQLVVQHFQSQSTENMEKMNSNMEKETVLVRIVTIVTLIYLPATFVSLTWMEKTFFSTDVIKYQNGQSDSGSFSYIAMVRWLQVALPLTTITLLLAWLWNLRAKQQLRYGEETRGWPLWFCWGRKPSSPLPLYSGKVASP</sequence>
<dbReference type="AlphaFoldDB" id="A0A9W8NLB4"/>
<keyword evidence="1" id="KW-1133">Transmembrane helix</keyword>
<dbReference type="EMBL" id="JANPWZ010000201">
    <property type="protein sequence ID" value="KAJ3578537.1"/>
    <property type="molecule type" value="Genomic_DNA"/>
</dbReference>
<accession>A0A9W8NLB4</accession>
<dbReference type="Proteomes" id="UP001148614">
    <property type="component" value="Unassembled WGS sequence"/>
</dbReference>
<protein>
    <recommendedName>
        <fullName evidence="2">CorA-like transporter domain-containing protein</fullName>
    </recommendedName>
</protein>
<evidence type="ECO:0000256" key="1">
    <source>
        <dbReference type="SAM" id="Phobius"/>
    </source>
</evidence>
<proteinExistence type="predicted"/>
<reference evidence="3" key="1">
    <citation type="submission" date="2022-07" db="EMBL/GenBank/DDBJ databases">
        <title>Genome Sequence of Xylaria arbuscula.</title>
        <authorList>
            <person name="Buettner E."/>
        </authorList>
    </citation>
    <scope>NUCLEOTIDE SEQUENCE</scope>
    <source>
        <strain evidence="3">VT107</strain>
    </source>
</reference>
<organism evidence="3 4">
    <name type="scientific">Xylaria arbuscula</name>
    <dbReference type="NCBI Taxonomy" id="114810"/>
    <lineage>
        <taxon>Eukaryota</taxon>
        <taxon>Fungi</taxon>
        <taxon>Dikarya</taxon>
        <taxon>Ascomycota</taxon>
        <taxon>Pezizomycotina</taxon>
        <taxon>Sordariomycetes</taxon>
        <taxon>Xylariomycetidae</taxon>
        <taxon>Xylariales</taxon>
        <taxon>Xylariaceae</taxon>
        <taxon>Xylaria</taxon>
    </lineage>
</organism>
<keyword evidence="1" id="KW-0472">Membrane</keyword>
<name>A0A9W8NLB4_9PEZI</name>
<feature type="transmembrane region" description="Helical" evidence="1">
    <location>
        <begin position="471"/>
        <end position="489"/>
    </location>
</feature>
<keyword evidence="1" id="KW-0812">Transmembrane</keyword>
<evidence type="ECO:0000313" key="4">
    <source>
        <dbReference type="Proteomes" id="UP001148614"/>
    </source>
</evidence>
<feature type="domain" description="CorA-like transporter" evidence="2">
    <location>
        <begin position="8"/>
        <end position="269"/>
    </location>
</feature>
<evidence type="ECO:0000259" key="2">
    <source>
        <dbReference type="Pfam" id="PF26616"/>
    </source>
</evidence>
<comment type="caution">
    <text evidence="3">The sequence shown here is derived from an EMBL/GenBank/DDBJ whole genome shotgun (WGS) entry which is preliminary data.</text>
</comment>
<dbReference type="VEuPathDB" id="FungiDB:F4678DRAFT_114877"/>
<feature type="transmembrane region" description="Helical" evidence="1">
    <location>
        <begin position="418"/>
        <end position="440"/>
    </location>
</feature>
<gene>
    <name evidence="3" type="ORF">NPX13_g2028</name>
</gene>
<keyword evidence="4" id="KW-1185">Reference proteome</keyword>
<dbReference type="InterPro" id="IPR058257">
    <property type="entry name" value="CorA-like_dom"/>
</dbReference>
<evidence type="ECO:0000313" key="3">
    <source>
        <dbReference type="EMBL" id="KAJ3578537.1"/>
    </source>
</evidence>
<dbReference type="Pfam" id="PF26616">
    <property type="entry name" value="CorA-like"/>
    <property type="match status" value="1"/>
</dbReference>